<dbReference type="EMBL" id="GBXM01006392">
    <property type="protein sequence ID" value="JAI02186.1"/>
    <property type="molecule type" value="Transcribed_RNA"/>
</dbReference>
<reference evidence="1" key="2">
    <citation type="journal article" date="2015" name="Fish Shellfish Immunol.">
        <title>Early steps in the European eel (Anguilla anguilla)-Vibrio vulnificus interaction in the gills: Role of the RtxA13 toxin.</title>
        <authorList>
            <person name="Callol A."/>
            <person name="Pajuelo D."/>
            <person name="Ebbesson L."/>
            <person name="Teles M."/>
            <person name="MacKenzie S."/>
            <person name="Amaro C."/>
        </authorList>
    </citation>
    <scope>NUCLEOTIDE SEQUENCE</scope>
</reference>
<evidence type="ECO:0000313" key="1">
    <source>
        <dbReference type="EMBL" id="JAI02186.1"/>
    </source>
</evidence>
<protein>
    <submittedName>
        <fullName evidence="1">Uncharacterized protein</fullName>
    </submittedName>
</protein>
<proteinExistence type="predicted"/>
<reference evidence="1" key="1">
    <citation type="submission" date="2014-11" db="EMBL/GenBank/DDBJ databases">
        <authorList>
            <person name="Amaro Gonzalez C."/>
        </authorList>
    </citation>
    <scope>NUCLEOTIDE SEQUENCE</scope>
</reference>
<organism evidence="1">
    <name type="scientific">Anguilla anguilla</name>
    <name type="common">European freshwater eel</name>
    <name type="synonym">Muraena anguilla</name>
    <dbReference type="NCBI Taxonomy" id="7936"/>
    <lineage>
        <taxon>Eukaryota</taxon>
        <taxon>Metazoa</taxon>
        <taxon>Chordata</taxon>
        <taxon>Craniata</taxon>
        <taxon>Vertebrata</taxon>
        <taxon>Euteleostomi</taxon>
        <taxon>Actinopterygii</taxon>
        <taxon>Neopterygii</taxon>
        <taxon>Teleostei</taxon>
        <taxon>Anguilliformes</taxon>
        <taxon>Anguillidae</taxon>
        <taxon>Anguilla</taxon>
    </lineage>
</organism>
<dbReference type="AlphaFoldDB" id="A0A0E9XK11"/>
<accession>A0A0E9XK11</accession>
<sequence length="19" mass="2453">MIMGKIRFRNRRTRYVIKN</sequence>
<name>A0A0E9XK11_ANGAN</name>